<keyword evidence="2" id="KW-0677">Repeat</keyword>
<feature type="compositionally biased region" description="Basic and acidic residues" evidence="6">
    <location>
        <begin position="140"/>
        <end position="150"/>
    </location>
</feature>
<evidence type="ECO:0000256" key="1">
    <source>
        <dbReference type="ARBA" id="ARBA00011054"/>
    </source>
</evidence>
<feature type="region of interest" description="Disordered" evidence="6">
    <location>
        <begin position="140"/>
        <end position="184"/>
    </location>
</feature>
<dbReference type="SMART" id="SM00382">
    <property type="entry name" value="AAA"/>
    <property type="match status" value="2"/>
</dbReference>
<organism evidence="8 9">
    <name type="scientific">Porites lobata</name>
    <dbReference type="NCBI Taxonomy" id="104759"/>
    <lineage>
        <taxon>Eukaryota</taxon>
        <taxon>Metazoa</taxon>
        <taxon>Cnidaria</taxon>
        <taxon>Anthozoa</taxon>
        <taxon>Hexacorallia</taxon>
        <taxon>Scleractinia</taxon>
        <taxon>Fungiina</taxon>
        <taxon>Poritidae</taxon>
        <taxon>Porites</taxon>
    </lineage>
</organism>
<dbReference type="Pfam" id="PF26051">
    <property type="entry name" value="PWI_ABCF3"/>
    <property type="match status" value="1"/>
</dbReference>
<dbReference type="Pfam" id="PF12848">
    <property type="entry name" value="ABC_tran_Xtn"/>
    <property type="match status" value="1"/>
</dbReference>
<keyword evidence="3" id="KW-0547">Nucleotide-binding</keyword>
<dbReference type="CDD" id="cd03221">
    <property type="entry name" value="ABCF_EF-3"/>
    <property type="match status" value="2"/>
</dbReference>
<dbReference type="InterPro" id="IPR003593">
    <property type="entry name" value="AAA+_ATPase"/>
</dbReference>
<accession>A0ABN8MZ95</accession>
<gene>
    <name evidence="8" type="ORF">PLOB_00039634</name>
</gene>
<dbReference type="InterPro" id="IPR050611">
    <property type="entry name" value="ABCF"/>
</dbReference>
<dbReference type="PROSITE" id="PS50893">
    <property type="entry name" value="ABC_TRANSPORTER_2"/>
    <property type="match status" value="2"/>
</dbReference>
<keyword evidence="9" id="KW-1185">Reference proteome</keyword>
<dbReference type="EMBL" id="CALNXK010000006">
    <property type="protein sequence ID" value="CAH3037752.1"/>
    <property type="molecule type" value="Genomic_DNA"/>
</dbReference>
<comment type="similarity">
    <text evidence="1">Belongs to the ABC transporter superfamily. ABCF family. EF3 subfamily.</text>
</comment>
<dbReference type="PANTHER" id="PTHR19211:SF117">
    <property type="entry name" value="ATP-BINDING CASSETTE SUB-FAMILY F MEMBER 3"/>
    <property type="match status" value="1"/>
</dbReference>
<evidence type="ECO:0000259" key="7">
    <source>
        <dbReference type="PROSITE" id="PS50893"/>
    </source>
</evidence>
<dbReference type="InterPro" id="IPR017871">
    <property type="entry name" value="ABC_transporter-like_CS"/>
</dbReference>
<dbReference type="Proteomes" id="UP001159405">
    <property type="component" value="Unassembled WGS sequence"/>
</dbReference>
<name>A0ABN8MZ95_9CNID</name>
<dbReference type="InterPro" id="IPR058770">
    <property type="entry name" value="PWI_ABCF3"/>
</dbReference>
<dbReference type="InterPro" id="IPR003439">
    <property type="entry name" value="ABC_transporter-like_ATP-bd"/>
</dbReference>
<dbReference type="InterPro" id="IPR032781">
    <property type="entry name" value="ABC_tran_Xtn"/>
</dbReference>
<dbReference type="PANTHER" id="PTHR19211">
    <property type="entry name" value="ATP-BINDING TRANSPORT PROTEIN-RELATED"/>
    <property type="match status" value="1"/>
</dbReference>
<sequence>MAAGLENCRQILLDRFPSIDGDLFQYVTDVLESGSEDFESGEEIYDAVGSILAEVAGDEGDDKIIDLCNQLMGALKGDGCDGTAAGQGIHKLLEAPVNMGELAENLLVNPDEDTHSIWIVKKECNTVVDQKKLQKAEAKIKAKQDKRAQEDQTSNEIRGRQIDNASACQSSNKRENKLEQSGSNKSRDVRIENFDLSYADRVLLKEAEMSLIFGRRYGLVGRNGIGKTTLIKMLSRRELFVPSHISILCVEQEVRGDETQVLQSVLECDTERKKLLEEEKKLLALTGHGSSKADSTADDASNKLAQVYARMEEIEADKAPARASMILAGLGFSTKMQHQQTRELSGGWRMRLALARTLFSRPDLLLLDEPTNMLDLKAVLWLEKYLLNWPCTLLVVSHDRTFLDAVATDIIHMHSQRLESYRGNYENFVKTMTEKLTNQQREYEAQQMHRQHLQAFVDRWRYNAKRASLAQSRLKALEKLPDLQPVVVDPPVVLKFPECDKLSPPVLQLDEVTFHYEKGKVVLNKVSLSANQDSRIALVGENGQGKTTLLKLLLGELEPVSGLKFSHRNLKIGYFSQHHVDQLGSEQTPLELIASKFPGQHEEEYRRQLGRYGVINDLALRPVRSLSGGQKSRVVMALMSMIRPHFLILDEPTNHLDVETIEALGIALNNYKGGVIMVTHDERLVRSVCKEVWMCSNGSVIKQDGGFDQYRKLLEDQIREL</sequence>
<comment type="caution">
    <text evidence="8">The sequence shown here is derived from an EMBL/GenBank/DDBJ whole genome shotgun (WGS) entry which is preliminary data.</text>
</comment>
<evidence type="ECO:0000256" key="5">
    <source>
        <dbReference type="ARBA" id="ARBA00022990"/>
    </source>
</evidence>
<dbReference type="SUPFAM" id="SSF52540">
    <property type="entry name" value="P-loop containing nucleoside triphosphate hydrolases"/>
    <property type="match status" value="2"/>
</dbReference>
<evidence type="ECO:0000313" key="9">
    <source>
        <dbReference type="Proteomes" id="UP001159405"/>
    </source>
</evidence>
<keyword evidence="5" id="KW-0007">Acetylation</keyword>
<dbReference type="InterPro" id="IPR027417">
    <property type="entry name" value="P-loop_NTPase"/>
</dbReference>
<evidence type="ECO:0000313" key="8">
    <source>
        <dbReference type="EMBL" id="CAH3037752.1"/>
    </source>
</evidence>
<evidence type="ECO:0000256" key="2">
    <source>
        <dbReference type="ARBA" id="ARBA00022737"/>
    </source>
</evidence>
<reference evidence="8 9" key="1">
    <citation type="submission" date="2022-05" db="EMBL/GenBank/DDBJ databases">
        <authorList>
            <consortium name="Genoscope - CEA"/>
            <person name="William W."/>
        </authorList>
    </citation>
    <scope>NUCLEOTIDE SEQUENCE [LARGE SCALE GENOMIC DNA]</scope>
</reference>
<evidence type="ECO:0000256" key="3">
    <source>
        <dbReference type="ARBA" id="ARBA00022741"/>
    </source>
</evidence>
<evidence type="ECO:0000256" key="6">
    <source>
        <dbReference type="SAM" id="MobiDB-lite"/>
    </source>
</evidence>
<keyword evidence="4" id="KW-0067">ATP-binding</keyword>
<protein>
    <recommendedName>
        <fullName evidence="7">ABC transporter domain-containing protein</fullName>
    </recommendedName>
</protein>
<dbReference type="Gene3D" id="3.40.50.300">
    <property type="entry name" value="P-loop containing nucleotide triphosphate hydrolases"/>
    <property type="match status" value="2"/>
</dbReference>
<dbReference type="PROSITE" id="PS00211">
    <property type="entry name" value="ABC_TRANSPORTER_1"/>
    <property type="match status" value="2"/>
</dbReference>
<feature type="domain" description="ABC transporter" evidence="7">
    <location>
        <begin position="189"/>
        <end position="440"/>
    </location>
</feature>
<feature type="domain" description="ABC transporter" evidence="7">
    <location>
        <begin position="507"/>
        <end position="721"/>
    </location>
</feature>
<dbReference type="Pfam" id="PF00005">
    <property type="entry name" value="ABC_tran"/>
    <property type="match status" value="2"/>
</dbReference>
<proteinExistence type="inferred from homology"/>
<evidence type="ECO:0000256" key="4">
    <source>
        <dbReference type="ARBA" id="ARBA00022840"/>
    </source>
</evidence>